<evidence type="ECO:0000256" key="4">
    <source>
        <dbReference type="ARBA" id="ARBA00022759"/>
    </source>
</evidence>
<name>A0A7K4RWI9_COLPI</name>
<evidence type="ECO:0000313" key="9">
    <source>
        <dbReference type="Proteomes" id="UP000530263"/>
    </source>
</evidence>
<keyword evidence="5" id="KW-0378">Hydrolase</keyword>
<proteinExistence type="predicted"/>
<dbReference type="OrthoDB" id="9359997at2759"/>
<keyword evidence="2" id="KW-0548">Nucleotidyltransferase</keyword>
<dbReference type="Proteomes" id="UP000530263">
    <property type="component" value="Unassembled WGS sequence"/>
</dbReference>
<dbReference type="InterPro" id="IPR001584">
    <property type="entry name" value="Integrase_cat-core"/>
</dbReference>
<keyword evidence="6" id="KW-0695">RNA-directed DNA polymerase</keyword>
<dbReference type="InterPro" id="IPR036397">
    <property type="entry name" value="RNaseH_sf"/>
</dbReference>
<dbReference type="PANTHER" id="PTHR41694:SF3">
    <property type="entry name" value="RNA-DIRECTED DNA POLYMERASE-RELATED"/>
    <property type="match status" value="1"/>
</dbReference>
<evidence type="ECO:0000256" key="2">
    <source>
        <dbReference type="ARBA" id="ARBA00022695"/>
    </source>
</evidence>
<dbReference type="PROSITE" id="PS50994">
    <property type="entry name" value="INTEGRASE"/>
    <property type="match status" value="1"/>
</dbReference>
<feature type="non-terminal residue" evidence="8">
    <location>
        <position position="64"/>
    </location>
</feature>
<dbReference type="GO" id="GO:0003964">
    <property type="term" value="F:RNA-directed DNA polymerase activity"/>
    <property type="evidence" value="ECO:0007669"/>
    <property type="project" value="UniProtKB-KW"/>
</dbReference>
<evidence type="ECO:0000259" key="7">
    <source>
        <dbReference type="PROSITE" id="PS50994"/>
    </source>
</evidence>
<accession>A0A7K4RWI9</accession>
<evidence type="ECO:0000256" key="1">
    <source>
        <dbReference type="ARBA" id="ARBA00022679"/>
    </source>
</evidence>
<dbReference type="PANTHER" id="PTHR41694">
    <property type="entry name" value="ENDOGENOUS RETROVIRUS GROUP K MEMBER POL PROTEIN"/>
    <property type="match status" value="1"/>
</dbReference>
<dbReference type="SUPFAM" id="SSF53098">
    <property type="entry name" value="Ribonuclease H-like"/>
    <property type="match status" value="1"/>
</dbReference>
<dbReference type="GO" id="GO:0035613">
    <property type="term" value="F:RNA stem-loop binding"/>
    <property type="evidence" value="ECO:0007669"/>
    <property type="project" value="TreeGrafter"/>
</dbReference>
<evidence type="ECO:0000256" key="6">
    <source>
        <dbReference type="ARBA" id="ARBA00022918"/>
    </source>
</evidence>
<dbReference type="InterPro" id="IPR012337">
    <property type="entry name" value="RNaseH-like_sf"/>
</dbReference>
<protein>
    <submittedName>
        <fullName evidence="8">POK6 protein</fullName>
    </submittedName>
</protein>
<dbReference type="GO" id="GO:0004519">
    <property type="term" value="F:endonuclease activity"/>
    <property type="evidence" value="ECO:0007669"/>
    <property type="project" value="UniProtKB-KW"/>
</dbReference>
<keyword evidence="1" id="KW-0808">Transferase</keyword>
<dbReference type="GO" id="GO:0015074">
    <property type="term" value="P:DNA integration"/>
    <property type="evidence" value="ECO:0007669"/>
    <property type="project" value="InterPro"/>
</dbReference>
<dbReference type="EMBL" id="VYZG01000535">
    <property type="protein sequence ID" value="NWQ77748.1"/>
    <property type="molecule type" value="Genomic_DNA"/>
</dbReference>
<feature type="domain" description="Integrase catalytic" evidence="7">
    <location>
        <begin position="1"/>
        <end position="64"/>
    </location>
</feature>
<feature type="non-terminal residue" evidence="8">
    <location>
        <position position="1"/>
    </location>
</feature>
<dbReference type="AlphaFoldDB" id="A0A7K4RWI9"/>
<dbReference type="Pfam" id="PF00665">
    <property type="entry name" value="rve"/>
    <property type="match status" value="1"/>
</dbReference>
<reference evidence="8 9" key="1">
    <citation type="submission" date="2019-09" db="EMBL/GenBank/DDBJ databases">
        <title>Bird 10,000 Genomes (B10K) Project - Family phase.</title>
        <authorList>
            <person name="Zhang G."/>
        </authorList>
    </citation>
    <scope>NUCLEOTIDE SEQUENCE [LARGE SCALE GENOMIC DNA]</scope>
    <source>
        <strain evidence="8">B10K-DU-021-26</strain>
        <tissue evidence="8">Mixed tissue sample</tissue>
    </source>
</reference>
<keyword evidence="4" id="KW-0255">Endonuclease</keyword>
<evidence type="ECO:0000256" key="5">
    <source>
        <dbReference type="ARBA" id="ARBA00022801"/>
    </source>
</evidence>
<keyword evidence="9" id="KW-1185">Reference proteome</keyword>
<evidence type="ECO:0000313" key="8">
    <source>
        <dbReference type="EMBL" id="NWQ77748.1"/>
    </source>
</evidence>
<dbReference type="GO" id="GO:0016787">
    <property type="term" value="F:hydrolase activity"/>
    <property type="evidence" value="ECO:0007669"/>
    <property type="project" value="UniProtKB-KW"/>
</dbReference>
<keyword evidence="3" id="KW-0540">Nuclease</keyword>
<comment type="caution">
    <text evidence="8">The sequence shown here is derived from an EMBL/GenBank/DDBJ whole genome shotgun (WGS) entry which is preliminary data.</text>
</comment>
<sequence>KAVKRHLLQAFAIMGVPTQIKTDNGPTYRSDTLATFLAQWKVQHLFRVPYSSTGQVIIEHTQHT</sequence>
<gene>
    <name evidence="8" type="primary">Ervk6</name>
    <name evidence="8" type="ORF">COLPIC_R14340</name>
</gene>
<organism evidence="8 9">
    <name type="scientific">Columbina picui</name>
    <name type="common">Picui ground-dove</name>
    <dbReference type="NCBI Taxonomy" id="115618"/>
    <lineage>
        <taxon>Eukaryota</taxon>
        <taxon>Metazoa</taxon>
        <taxon>Chordata</taxon>
        <taxon>Craniata</taxon>
        <taxon>Vertebrata</taxon>
        <taxon>Euteleostomi</taxon>
        <taxon>Archelosauria</taxon>
        <taxon>Archosauria</taxon>
        <taxon>Dinosauria</taxon>
        <taxon>Saurischia</taxon>
        <taxon>Theropoda</taxon>
        <taxon>Coelurosauria</taxon>
        <taxon>Aves</taxon>
        <taxon>Neognathae</taxon>
        <taxon>Neoaves</taxon>
        <taxon>Columbimorphae</taxon>
        <taxon>Columbiformes</taxon>
        <taxon>Columbidae</taxon>
        <taxon>Columbina</taxon>
    </lineage>
</organism>
<evidence type="ECO:0000256" key="3">
    <source>
        <dbReference type="ARBA" id="ARBA00022722"/>
    </source>
</evidence>
<dbReference type="Gene3D" id="3.30.420.10">
    <property type="entry name" value="Ribonuclease H-like superfamily/Ribonuclease H"/>
    <property type="match status" value="1"/>
</dbReference>